<reference evidence="1 2" key="1">
    <citation type="journal article" date="2016" name="Nat. Commun.">
        <title>Thousands of microbial genomes shed light on interconnected biogeochemical processes in an aquifer system.</title>
        <authorList>
            <person name="Anantharaman K."/>
            <person name="Brown C.T."/>
            <person name="Hug L.A."/>
            <person name="Sharon I."/>
            <person name="Castelle C.J."/>
            <person name="Probst A.J."/>
            <person name="Thomas B.C."/>
            <person name="Singh A."/>
            <person name="Wilkins M.J."/>
            <person name="Karaoz U."/>
            <person name="Brodie E.L."/>
            <person name="Williams K.H."/>
            <person name="Hubbard S.S."/>
            <person name="Banfield J.F."/>
        </authorList>
    </citation>
    <scope>NUCLEOTIDE SEQUENCE [LARGE SCALE GENOMIC DNA]</scope>
</reference>
<organism evidence="1 2">
    <name type="scientific">Candidatus Lloydbacteria bacterium RIFCSPHIGHO2_02_FULL_50_13</name>
    <dbReference type="NCBI Taxonomy" id="1798661"/>
    <lineage>
        <taxon>Bacteria</taxon>
        <taxon>Candidatus Lloydiibacteriota</taxon>
    </lineage>
</organism>
<proteinExistence type="predicted"/>
<dbReference type="EMBL" id="MHLL01000043">
    <property type="protein sequence ID" value="OGZ08094.1"/>
    <property type="molecule type" value="Genomic_DNA"/>
</dbReference>
<gene>
    <name evidence="1" type="ORF">A3D65_06280</name>
</gene>
<dbReference type="Proteomes" id="UP000177996">
    <property type="component" value="Unassembled WGS sequence"/>
</dbReference>
<accession>A0A1G2D366</accession>
<name>A0A1G2D366_9BACT</name>
<comment type="caution">
    <text evidence="1">The sequence shown here is derived from an EMBL/GenBank/DDBJ whole genome shotgun (WGS) entry which is preliminary data.</text>
</comment>
<evidence type="ECO:0000313" key="1">
    <source>
        <dbReference type="EMBL" id="OGZ08094.1"/>
    </source>
</evidence>
<dbReference type="AlphaFoldDB" id="A0A1G2D366"/>
<protein>
    <submittedName>
        <fullName evidence="1">Uncharacterized protein</fullName>
    </submittedName>
</protein>
<evidence type="ECO:0000313" key="2">
    <source>
        <dbReference type="Proteomes" id="UP000177996"/>
    </source>
</evidence>
<sequence>MLLRKQNKTGGRHASWTLEEIDAGLKEYFKEHGNYPTAHEVDDYEYLPSARSIERSFGGLVNVRKKLKLGTESDFRTGAHSTKRAHTINQRAHKMEQKVYEFLVKRFGIEFVHREYFFTDDHRTRADFFVYDSGKGFCVDVFYPNSRRNMLGCINLKLSKYAGIEHAAYPVIYLQMNEDISEETIARTMANKKRPLPKGQRVMGWQTFQEFCNSRGALKVTIR</sequence>